<dbReference type="SUPFAM" id="SSF50677">
    <property type="entry name" value="ValRS/IleRS/LeuRS editing domain"/>
    <property type="match status" value="1"/>
</dbReference>
<reference evidence="9" key="1">
    <citation type="submission" date="2020-02" db="EMBL/GenBank/DDBJ databases">
        <authorList>
            <person name="Meier V. D."/>
        </authorList>
    </citation>
    <scope>NUCLEOTIDE SEQUENCE</scope>
    <source>
        <strain evidence="9">AVDCRST_MAG40</strain>
    </source>
</reference>
<dbReference type="GO" id="GO:0006429">
    <property type="term" value="P:leucyl-tRNA aminoacylation"/>
    <property type="evidence" value="ECO:0007669"/>
    <property type="project" value="InterPro"/>
</dbReference>
<gene>
    <name evidence="9" type="ORF">AVDCRST_MAG40-3130</name>
</gene>
<comment type="similarity">
    <text evidence="1">Belongs to the class-I aminoacyl-tRNA synthetase family.</text>
</comment>
<evidence type="ECO:0000256" key="1">
    <source>
        <dbReference type="ARBA" id="ARBA00005594"/>
    </source>
</evidence>
<dbReference type="PANTHER" id="PTHR43740:SF2">
    <property type="entry name" value="LEUCINE--TRNA LIGASE, MITOCHONDRIAL"/>
    <property type="match status" value="1"/>
</dbReference>
<dbReference type="InterPro" id="IPR002302">
    <property type="entry name" value="Leu-tRNA-ligase"/>
</dbReference>
<keyword evidence="4" id="KW-0547">Nucleotide-binding</keyword>
<keyword evidence="3 9" id="KW-0436">Ligase</keyword>
<dbReference type="GO" id="GO:0004823">
    <property type="term" value="F:leucine-tRNA ligase activity"/>
    <property type="evidence" value="ECO:0007669"/>
    <property type="project" value="UniProtKB-EC"/>
</dbReference>
<dbReference type="PANTHER" id="PTHR43740">
    <property type="entry name" value="LEUCYL-TRNA SYNTHETASE"/>
    <property type="match status" value="1"/>
</dbReference>
<name>A0A6J4MBN6_9BACT</name>
<evidence type="ECO:0000256" key="2">
    <source>
        <dbReference type="ARBA" id="ARBA00013164"/>
    </source>
</evidence>
<dbReference type="GO" id="GO:0005829">
    <property type="term" value="C:cytosol"/>
    <property type="evidence" value="ECO:0007669"/>
    <property type="project" value="TreeGrafter"/>
</dbReference>
<evidence type="ECO:0000256" key="5">
    <source>
        <dbReference type="ARBA" id="ARBA00022840"/>
    </source>
</evidence>
<evidence type="ECO:0000256" key="7">
    <source>
        <dbReference type="ARBA" id="ARBA00023146"/>
    </source>
</evidence>
<dbReference type="Pfam" id="PF13603">
    <property type="entry name" value="tRNA-synt_1_2"/>
    <property type="match status" value="1"/>
</dbReference>
<feature type="non-terminal residue" evidence="9">
    <location>
        <position position="147"/>
    </location>
</feature>
<dbReference type="AlphaFoldDB" id="A0A6J4MBN6"/>
<evidence type="ECO:0000313" key="9">
    <source>
        <dbReference type="EMBL" id="CAA9355405.1"/>
    </source>
</evidence>
<evidence type="ECO:0000259" key="8">
    <source>
        <dbReference type="Pfam" id="PF13603"/>
    </source>
</evidence>
<dbReference type="InterPro" id="IPR025709">
    <property type="entry name" value="Leu_tRNA-synth_edit"/>
</dbReference>
<sequence>MLAPEHPLVDAVTVPERRAAVDDYRARTARQDVVARKVDKEKTGEFTGGHAVNPATGAPIPIWIADYVLMEYGTGAIMAVPGHDERDFEFAQKFALPIVRVVAGEGEDAAAPLAAAHTAHEGGRVVNSGALDGMTPNEAKRAVVASL</sequence>
<dbReference type="InterPro" id="IPR009008">
    <property type="entry name" value="Val/Leu/Ile-tRNA-synth_edit"/>
</dbReference>
<protein>
    <recommendedName>
        <fullName evidence="2">leucine--tRNA ligase</fullName>
        <ecNumber evidence="2">6.1.1.4</ecNumber>
    </recommendedName>
</protein>
<dbReference type="GO" id="GO:0002161">
    <property type="term" value="F:aminoacyl-tRNA deacylase activity"/>
    <property type="evidence" value="ECO:0007669"/>
    <property type="project" value="InterPro"/>
</dbReference>
<dbReference type="EC" id="6.1.1.4" evidence="2"/>
<accession>A0A6J4MBN6</accession>
<keyword evidence="5" id="KW-0067">ATP-binding</keyword>
<proteinExistence type="inferred from homology"/>
<keyword evidence="7 9" id="KW-0030">Aminoacyl-tRNA synthetase</keyword>
<dbReference type="Gene3D" id="3.90.740.10">
    <property type="entry name" value="Valyl/Leucyl/Isoleucyl-tRNA synthetase, editing domain"/>
    <property type="match status" value="1"/>
</dbReference>
<organism evidence="9">
    <name type="scientific">uncultured Gemmatimonadaceae bacterium</name>
    <dbReference type="NCBI Taxonomy" id="246130"/>
    <lineage>
        <taxon>Bacteria</taxon>
        <taxon>Pseudomonadati</taxon>
        <taxon>Gemmatimonadota</taxon>
        <taxon>Gemmatimonadia</taxon>
        <taxon>Gemmatimonadales</taxon>
        <taxon>Gemmatimonadaceae</taxon>
        <taxon>environmental samples</taxon>
    </lineage>
</organism>
<keyword evidence="6" id="KW-0648">Protein biosynthesis</keyword>
<dbReference type="GO" id="GO:0005524">
    <property type="term" value="F:ATP binding"/>
    <property type="evidence" value="ECO:0007669"/>
    <property type="project" value="UniProtKB-KW"/>
</dbReference>
<evidence type="ECO:0000256" key="6">
    <source>
        <dbReference type="ARBA" id="ARBA00022917"/>
    </source>
</evidence>
<evidence type="ECO:0000256" key="4">
    <source>
        <dbReference type="ARBA" id="ARBA00022741"/>
    </source>
</evidence>
<evidence type="ECO:0000256" key="3">
    <source>
        <dbReference type="ARBA" id="ARBA00022598"/>
    </source>
</evidence>
<feature type="domain" description="Leucyl-tRNA synthetase editing" evidence="8">
    <location>
        <begin position="2"/>
        <end position="145"/>
    </location>
</feature>
<dbReference type="EMBL" id="CADCTX010000860">
    <property type="protein sequence ID" value="CAA9355405.1"/>
    <property type="molecule type" value="Genomic_DNA"/>
</dbReference>